<evidence type="ECO:0000313" key="2">
    <source>
        <dbReference type="EMBL" id="MDY7231943.1"/>
    </source>
</evidence>
<evidence type="ECO:0000313" key="3">
    <source>
        <dbReference type="Proteomes" id="UP001291309"/>
    </source>
</evidence>
<accession>A0ABU5HGH6</accession>
<keyword evidence="1" id="KW-0732">Signal</keyword>
<evidence type="ECO:0008006" key="4">
    <source>
        <dbReference type="Google" id="ProtNLM"/>
    </source>
</evidence>
<name>A0ABU5HGH6_9BACT</name>
<comment type="caution">
    <text evidence="2">The sequence shown here is derived from an EMBL/GenBank/DDBJ whole genome shotgun (WGS) entry which is preliminary data.</text>
</comment>
<organism evidence="2 3">
    <name type="scientific">Hyalangium rubrum</name>
    <dbReference type="NCBI Taxonomy" id="3103134"/>
    <lineage>
        <taxon>Bacteria</taxon>
        <taxon>Pseudomonadati</taxon>
        <taxon>Myxococcota</taxon>
        <taxon>Myxococcia</taxon>
        <taxon>Myxococcales</taxon>
        <taxon>Cystobacterineae</taxon>
        <taxon>Archangiaceae</taxon>
        <taxon>Hyalangium</taxon>
    </lineage>
</organism>
<proteinExistence type="predicted"/>
<dbReference type="Proteomes" id="UP001291309">
    <property type="component" value="Unassembled WGS sequence"/>
</dbReference>
<protein>
    <recommendedName>
        <fullName evidence="4">Lipoprotein</fullName>
    </recommendedName>
</protein>
<evidence type="ECO:0000256" key="1">
    <source>
        <dbReference type="SAM" id="SignalP"/>
    </source>
</evidence>
<sequence length="185" mass="19936">MLHLRAPGWLLVLCLVVLPSAHASVPGLVVSQVQGITDSARAKVLAHLARGELVEAIRAYEVATGLKAPLWLSGLKTAFDTSKQVPGACQEVARSLHVAFSRLGGRPEYVELTTQVSNRRVYVDIVFRLENGKDARVADAGLHVLVRMNGFAYDAYTGAAGLPWADYLSRLGAFTSIVEKVVESP</sequence>
<gene>
    <name evidence="2" type="ORF">SYV04_36485</name>
</gene>
<keyword evidence="3" id="KW-1185">Reference proteome</keyword>
<feature type="chain" id="PRO_5046393810" description="Lipoprotein" evidence="1">
    <location>
        <begin position="24"/>
        <end position="185"/>
    </location>
</feature>
<reference evidence="2 3" key="1">
    <citation type="submission" date="2023-12" db="EMBL/GenBank/DDBJ databases">
        <title>the genome sequence of Hyalangium sp. s54d21.</title>
        <authorList>
            <person name="Zhang X."/>
        </authorList>
    </citation>
    <scope>NUCLEOTIDE SEQUENCE [LARGE SCALE GENOMIC DNA]</scope>
    <source>
        <strain evidence="3">s54d21</strain>
    </source>
</reference>
<dbReference type="EMBL" id="JAXIVS010000017">
    <property type="protein sequence ID" value="MDY7231943.1"/>
    <property type="molecule type" value="Genomic_DNA"/>
</dbReference>
<feature type="signal peptide" evidence="1">
    <location>
        <begin position="1"/>
        <end position="23"/>
    </location>
</feature>
<dbReference type="RefSeq" id="WP_321550658.1">
    <property type="nucleotide sequence ID" value="NZ_JAXIVS010000017.1"/>
</dbReference>